<feature type="domain" description="Protein kinase" evidence="15">
    <location>
        <begin position="399"/>
        <end position="688"/>
    </location>
</feature>
<evidence type="ECO:0000256" key="3">
    <source>
        <dbReference type="ARBA" id="ARBA00022679"/>
    </source>
</evidence>
<evidence type="ECO:0000256" key="5">
    <source>
        <dbReference type="ARBA" id="ARBA00022729"/>
    </source>
</evidence>
<accession>A0A443P191</accession>
<keyword evidence="10 13" id="KW-0472">Membrane</keyword>
<dbReference type="Pfam" id="PF01476">
    <property type="entry name" value="LysM"/>
    <property type="match status" value="2"/>
</dbReference>
<feature type="signal peptide" evidence="14">
    <location>
        <begin position="1"/>
        <end position="20"/>
    </location>
</feature>
<evidence type="ECO:0000259" key="15">
    <source>
        <dbReference type="PROSITE" id="PS50011"/>
    </source>
</evidence>
<feature type="transmembrane region" description="Helical" evidence="13">
    <location>
        <begin position="325"/>
        <end position="347"/>
    </location>
</feature>
<evidence type="ECO:0000256" key="8">
    <source>
        <dbReference type="ARBA" id="ARBA00022840"/>
    </source>
</evidence>
<keyword evidence="8 12" id="KW-0067">ATP-binding</keyword>
<evidence type="ECO:0000256" key="9">
    <source>
        <dbReference type="ARBA" id="ARBA00022989"/>
    </source>
</evidence>
<protein>
    <submittedName>
        <fullName evidence="17">Protein NSP-INTERACTING KINASE 3 isoform X1</fullName>
    </submittedName>
</protein>
<dbReference type="SUPFAM" id="SSF56112">
    <property type="entry name" value="Protein kinase-like (PK-like)"/>
    <property type="match status" value="1"/>
</dbReference>
<dbReference type="PROSITE" id="PS00107">
    <property type="entry name" value="PROTEIN_KINASE_ATP"/>
    <property type="match status" value="1"/>
</dbReference>
<evidence type="ECO:0000256" key="14">
    <source>
        <dbReference type="SAM" id="SignalP"/>
    </source>
</evidence>
<dbReference type="SUPFAM" id="SSF54106">
    <property type="entry name" value="LysM domain"/>
    <property type="match status" value="1"/>
</dbReference>
<keyword evidence="18" id="KW-1185">Reference proteome</keyword>
<dbReference type="Gene3D" id="3.10.350.10">
    <property type="entry name" value="LysM domain"/>
    <property type="match status" value="2"/>
</dbReference>
<dbReference type="CDD" id="cd14066">
    <property type="entry name" value="STKc_IRAK"/>
    <property type="match status" value="1"/>
</dbReference>
<evidence type="ECO:0000313" key="18">
    <source>
        <dbReference type="Proteomes" id="UP000283530"/>
    </source>
</evidence>
<keyword evidence="7 17" id="KW-0418">Kinase</keyword>
<evidence type="ECO:0000313" key="17">
    <source>
        <dbReference type="EMBL" id="RWR84531.1"/>
    </source>
</evidence>
<keyword evidence="3" id="KW-0808">Transferase</keyword>
<evidence type="ECO:0000256" key="12">
    <source>
        <dbReference type="PROSITE-ProRule" id="PRU10141"/>
    </source>
</evidence>
<keyword evidence="6 12" id="KW-0547">Nucleotide-binding</keyword>
<feature type="domain" description="LysM" evidence="16">
    <location>
        <begin position="100"/>
        <end position="147"/>
    </location>
</feature>
<dbReference type="PROSITE" id="PS00108">
    <property type="entry name" value="PROTEIN_KINASE_ST"/>
    <property type="match status" value="1"/>
</dbReference>
<gene>
    <name evidence="17" type="ORF">CKAN_01334900</name>
</gene>
<dbReference type="EMBL" id="QPKB01000005">
    <property type="protein sequence ID" value="RWR84531.1"/>
    <property type="molecule type" value="Genomic_DNA"/>
</dbReference>
<comment type="caution">
    <text evidence="17">The sequence shown here is derived from an EMBL/GenBank/DDBJ whole genome shotgun (WGS) entry which is preliminary data.</text>
</comment>
<dbReference type="FunFam" id="3.30.200.20:FF:000178">
    <property type="entry name" value="serine/threonine-protein kinase PBS1-like"/>
    <property type="match status" value="1"/>
</dbReference>
<dbReference type="Gene3D" id="3.30.200.20">
    <property type="entry name" value="Phosphorylase Kinase, domain 1"/>
    <property type="match status" value="1"/>
</dbReference>
<dbReference type="SMART" id="SM00257">
    <property type="entry name" value="LysM"/>
    <property type="match status" value="2"/>
</dbReference>
<evidence type="ECO:0000256" key="11">
    <source>
        <dbReference type="ARBA" id="ARBA00023180"/>
    </source>
</evidence>
<dbReference type="InterPro" id="IPR045874">
    <property type="entry name" value="LRK10/LRL21-25-like"/>
</dbReference>
<keyword evidence="2" id="KW-0723">Serine/threonine-protein kinase</keyword>
<evidence type="ECO:0000256" key="7">
    <source>
        <dbReference type="ARBA" id="ARBA00022777"/>
    </source>
</evidence>
<dbReference type="PROSITE" id="PS51782">
    <property type="entry name" value="LYSM"/>
    <property type="match status" value="2"/>
</dbReference>
<dbReference type="InterPro" id="IPR017441">
    <property type="entry name" value="Protein_kinase_ATP_BS"/>
</dbReference>
<evidence type="ECO:0000259" key="16">
    <source>
        <dbReference type="PROSITE" id="PS51782"/>
    </source>
</evidence>
<dbReference type="InterPro" id="IPR008271">
    <property type="entry name" value="Ser/Thr_kinase_AS"/>
</dbReference>
<keyword evidence="11" id="KW-0325">Glycoprotein</keyword>
<dbReference type="InterPro" id="IPR018392">
    <property type="entry name" value="LysM"/>
</dbReference>
<evidence type="ECO:0000256" key="10">
    <source>
        <dbReference type="ARBA" id="ARBA00023136"/>
    </source>
</evidence>
<dbReference type="InterPro" id="IPR036779">
    <property type="entry name" value="LysM_dom_sf"/>
</dbReference>
<organism evidence="17 18">
    <name type="scientific">Cinnamomum micranthum f. kanehirae</name>
    <dbReference type="NCBI Taxonomy" id="337451"/>
    <lineage>
        <taxon>Eukaryota</taxon>
        <taxon>Viridiplantae</taxon>
        <taxon>Streptophyta</taxon>
        <taxon>Embryophyta</taxon>
        <taxon>Tracheophyta</taxon>
        <taxon>Spermatophyta</taxon>
        <taxon>Magnoliopsida</taxon>
        <taxon>Magnoliidae</taxon>
        <taxon>Laurales</taxon>
        <taxon>Lauraceae</taxon>
        <taxon>Cinnamomum</taxon>
    </lineage>
</organism>
<keyword evidence="5 14" id="KW-0732">Signal</keyword>
<dbReference type="STRING" id="337451.A0A443P191"/>
<dbReference type="PROSITE" id="PS50011">
    <property type="entry name" value="PROTEIN_KINASE_DOM"/>
    <property type="match status" value="1"/>
</dbReference>
<proteinExistence type="predicted"/>
<reference evidence="17 18" key="1">
    <citation type="journal article" date="2019" name="Nat. Plants">
        <title>Stout camphor tree genome fills gaps in understanding of flowering plant genome evolution.</title>
        <authorList>
            <person name="Chaw S.M."/>
            <person name="Liu Y.C."/>
            <person name="Wu Y.W."/>
            <person name="Wang H.Y."/>
            <person name="Lin C.I."/>
            <person name="Wu C.S."/>
            <person name="Ke H.M."/>
            <person name="Chang L.Y."/>
            <person name="Hsu C.Y."/>
            <person name="Yang H.T."/>
            <person name="Sudianto E."/>
            <person name="Hsu M.H."/>
            <person name="Wu K.P."/>
            <person name="Wang L.N."/>
            <person name="Leebens-Mack J.H."/>
            <person name="Tsai I.J."/>
        </authorList>
    </citation>
    <scope>NUCLEOTIDE SEQUENCE [LARGE SCALE GENOMIC DNA]</scope>
    <source>
        <strain evidence="18">cv. Chaw 1501</strain>
        <tissue evidence="17">Young leaves</tissue>
    </source>
</reference>
<evidence type="ECO:0000256" key="1">
    <source>
        <dbReference type="ARBA" id="ARBA00004479"/>
    </source>
</evidence>
<dbReference type="OrthoDB" id="2107166at2759"/>
<dbReference type="GO" id="GO:0005886">
    <property type="term" value="C:plasma membrane"/>
    <property type="evidence" value="ECO:0007669"/>
    <property type="project" value="UniProtKB-ARBA"/>
</dbReference>
<feature type="binding site" evidence="12">
    <location>
        <position position="427"/>
    </location>
    <ligand>
        <name>ATP</name>
        <dbReference type="ChEBI" id="CHEBI:30616"/>
    </ligand>
</feature>
<dbReference type="CDD" id="cd00118">
    <property type="entry name" value="LysM"/>
    <property type="match status" value="2"/>
</dbReference>
<keyword evidence="4 13" id="KW-0812">Transmembrane</keyword>
<evidence type="ECO:0000256" key="6">
    <source>
        <dbReference type="ARBA" id="ARBA00022741"/>
    </source>
</evidence>
<evidence type="ECO:0000256" key="4">
    <source>
        <dbReference type="ARBA" id="ARBA00022692"/>
    </source>
</evidence>
<dbReference type="FunFam" id="1.10.510.10:FF:000590">
    <property type="entry name" value="PR5-like receptor kinase"/>
    <property type="match status" value="1"/>
</dbReference>
<feature type="domain" description="LysM" evidence="16">
    <location>
        <begin position="164"/>
        <end position="210"/>
    </location>
</feature>
<evidence type="ECO:0000256" key="13">
    <source>
        <dbReference type="SAM" id="Phobius"/>
    </source>
</evidence>
<dbReference type="Pfam" id="PF00069">
    <property type="entry name" value="Pkinase"/>
    <property type="match status" value="1"/>
</dbReference>
<comment type="subcellular location">
    <subcellularLocation>
        <location evidence="1">Membrane</location>
        <topology evidence="1">Single-pass type I membrane protein</topology>
    </subcellularLocation>
</comment>
<sequence>MMSPLLRLLLLFSCILSATSITFRCTTRPKCQGLIGYISPNTTTLSSIKHLLGLNSVYSLLAANSWPTKDTNRSIAAGSTVRIPFPCSCSNGTGISDRTPVYSVKQGDGLDYIAKTIFREFVTYQEIAAVNKISDVNLIDIGQNLWIPLPCSCDDVDASRVVHYGHVVANESWVSQIAGAFGTTEATLMGLNNETLSDPNNLQAGQILDVPIKACNSSTVSSLLVPNGSYALTANKSVQCSCNSDHLGFKCMRAEGVPVTNWAKCPSTHCGNLSLGESVDLTTCLRTTCDYAGYDQEGILTVLTNQSTCTSRNADAGPHHVNKKIIIGAVSGAIGLFIACIVFVLLIKRFWKRTDDSNNNVKASSLRQRPMKNVKAFLQNYGSLAPKQFRYSELKKMTDSFKDKLGEGGYGGVFKGKLKDGCLVAVKVLNNSKGNGEEFINEVASIGRTSHVNIVALLGFCFEGSKRALIYEFMSNGSLEKFIYSNKSRGAERVLSCGNLLQIAVGVARGLEYLHRGCSTRILHFDIKPHNILLDDEFCPKISDFGLAKLCPKQESIISMQDARGTTGYIAPELYCRNIGRVSHKSDVYSYGMMVLEMIGGRRNIDAQVENTSEVYFPHWVYNHIALENSINLIGIVGEEEKEIARKMVLVGLWCIQTDPTNRPSMSRVVEMLEGSVHSLEMPPKPYLSTP</sequence>
<dbReference type="GO" id="GO:0005524">
    <property type="term" value="F:ATP binding"/>
    <property type="evidence" value="ECO:0007669"/>
    <property type="project" value="UniProtKB-UniRule"/>
</dbReference>
<dbReference type="InterPro" id="IPR011009">
    <property type="entry name" value="Kinase-like_dom_sf"/>
</dbReference>
<evidence type="ECO:0000256" key="2">
    <source>
        <dbReference type="ARBA" id="ARBA00022527"/>
    </source>
</evidence>
<dbReference type="PANTHER" id="PTHR27009">
    <property type="entry name" value="RUST RESISTANCE KINASE LR10-RELATED"/>
    <property type="match status" value="1"/>
</dbReference>
<dbReference type="Gene3D" id="1.10.510.10">
    <property type="entry name" value="Transferase(Phosphotransferase) domain 1"/>
    <property type="match status" value="1"/>
</dbReference>
<name>A0A443P191_9MAGN</name>
<dbReference type="AlphaFoldDB" id="A0A443P191"/>
<keyword evidence="9 13" id="KW-1133">Transmembrane helix</keyword>
<dbReference type="InterPro" id="IPR000719">
    <property type="entry name" value="Prot_kinase_dom"/>
</dbReference>
<dbReference type="Proteomes" id="UP000283530">
    <property type="component" value="Unassembled WGS sequence"/>
</dbReference>
<dbReference type="GO" id="GO:0004674">
    <property type="term" value="F:protein serine/threonine kinase activity"/>
    <property type="evidence" value="ECO:0007669"/>
    <property type="project" value="UniProtKB-KW"/>
</dbReference>
<dbReference type="SMART" id="SM00220">
    <property type="entry name" value="S_TKc"/>
    <property type="match status" value="1"/>
</dbReference>
<feature type="chain" id="PRO_5019301030" evidence="14">
    <location>
        <begin position="21"/>
        <end position="691"/>
    </location>
</feature>